<evidence type="ECO:0000313" key="2">
    <source>
        <dbReference type="EMBL" id="KAE9331944.1"/>
    </source>
</evidence>
<gene>
    <name evidence="1" type="ORF">PR001_g13948</name>
    <name evidence="2" type="ORF">PR003_g14760</name>
</gene>
<dbReference type="AlphaFoldDB" id="A0A6A3LIH9"/>
<keyword evidence="4" id="KW-1185">Reference proteome</keyword>
<accession>A0A6A3LIH9</accession>
<comment type="caution">
    <text evidence="1">The sequence shown here is derived from an EMBL/GenBank/DDBJ whole genome shotgun (WGS) entry which is preliminary data.</text>
</comment>
<name>A0A6A3LIH9_9STRA</name>
<sequence>MASIYCACFAAAASAGGRMASIYCACFAAAASARHSSSRLRSFSIAIPSFSPNASV</sequence>
<dbReference type="EMBL" id="QXFT01000992">
    <property type="protein sequence ID" value="KAE9331944.1"/>
    <property type="molecule type" value="Genomic_DNA"/>
</dbReference>
<evidence type="ECO:0000313" key="3">
    <source>
        <dbReference type="Proteomes" id="UP000429607"/>
    </source>
</evidence>
<evidence type="ECO:0000313" key="4">
    <source>
        <dbReference type="Proteomes" id="UP000434957"/>
    </source>
</evidence>
<reference evidence="1 3" key="1">
    <citation type="submission" date="2018-09" db="EMBL/GenBank/DDBJ databases">
        <title>Genomic investigation of the strawberry pathogen Phytophthora fragariae indicates pathogenicity is determined by transcriptional variation in three key races.</title>
        <authorList>
            <person name="Adams T.M."/>
            <person name="Armitage A.D."/>
            <person name="Sobczyk M.K."/>
            <person name="Bates H.J."/>
            <person name="Dunwell J.M."/>
            <person name="Nellist C.F."/>
            <person name="Harrison R.J."/>
        </authorList>
    </citation>
    <scope>NUCLEOTIDE SEQUENCE [LARGE SCALE GENOMIC DNA]</scope>
    <source>
        <strain evidence="1 3">SCRP249</strain>
        <strain evidence="2 4">SCRP333</strain>
    </source>
</reference>
<dbReference type="Proteomes" id="UP000429607">
    <property type="component" value="Unassembled WGS sequence"/>
</dbReference>
<protein>
    <submittedName>
        <fullName evidence="1">Uncharacterized protein</fullName>
    </submittedName>
</protein>
<organism evidence="1 3">
    <name type="scientific">Phytophthora rubi</name>
    <dbReference type="NCBI Taxonomy" id="129364"/>
    <lineage>
        <taxon>Eukaryota</taxon>
        <taxon>Sar</taxon>
        <taxon>Stramenopiles</taxon>
        <taxon>Oomycota</taxon>
        <taxon>Peronosporomycetes</taxon>
        <taxon>Peronosporales</taxon>
        <taxon>Peronosporaceae</taxon>
        <taxon>Phytophthora</taxon>
    </lineage>
</organism>
<evidence type="ECO:0000313" key="1">
    <source>
        <dbReference type="EMBL" id="KAE9019182.1"/>
    </source>
</evidence>
<proteinExistence type="predicted"/>
<dbReference type="EMBL" id="QXFV01000978">
    <property type="protein sequence ID" value="KAE9019182.1"/>
    <property type="molecule type" value="Genomic_DNA"/>
</dbReference>
<dbReference type="Proteomes" id="UP000434957">
    <property type="component" value="Unassembled WGS sequence"/>
</dbReference>